<feature type="binding site" evidence="2">
    <location>
        <position position="235"/>
    </location>
    <ligand>
        <name>N(2)-succinyl-L-ornithine</name>
        <dbReference type="ChEBI" id="CHEBI:58514"/>
    </ligand>
</feature>
<evidence type="ECO:0000313" key="6">
    <source>
        <dbReference type="Proteomes" id="UP000184020"/>
    </source>
</evidence>
<feature type="binding site" description="in other chain" evidence="2">
    <location>
        <position position="299"/>
    </location>
    <ligand>
        <name>carbamoyl phosphate</name>
        <dbReference type="ChEBI" id="CHEBI:58228"/>
        <note>ligand shared between two neighboring subunits</note>
    </ligand>
</feature>
<dbReference type="HAMAP" id="MF_02235">
    <property type="entry name" value="SOTCase"/>
    <property type="match status" value="1"/>
</dbReference>
<dbReference type="InterPro" id="IPR036901">
    <property type="entry name" value="Asp/Orn_carbamoylTrfase_sf"/>
</dbReference>
<feature type="binding site" evidence="2">
    <location>
        <position position="175"/>
    </location>
    <ligand>
        <name>N(2)-succinyl-L-ornithine</name>
        <dbReference type="ChEBI" id="CHEBI:58514"/>
    </ligand>
</feature>
<dbReference type="InterPro" id="IPR006132">
    <property type="entry name" value="Asp/Orn_carbamoyltranf_P-bd"/>
</dbReference>
<dbReference type="InterPro" id="IPR006130">
    <property type="entry name" value="Asp/Orn_carbamoylTrfase"/>
</dbReference>
<feature type="binding site" description="in other chain" evidence="2">
    <location>
        <begin position="271"/>
        <end position="272"/>
    </location>
    <ligand>
        <name>carbamoyl phosphate</name>
        <dbReference type="ChEBI" id="CHEBI:58228"/>
        <note>ligand shared between two neighboring subunits</note>
    </ligand>
</feature>
<dbReference type="OrthoDB" id="9802587at2"/>
<feature type="binding site" description="in other chain" evidence="2">
    <location>
        <begin position="146"/>
        <end position="149"/>
    </location>
    <ligand>
        <name>carbamoyl phosphate</name>
        <dbReference type="ChEBI" id="CHEBI:58228"/>
        <note>ligand shared between two neighboring subunits</note>
    </ligand>
</feature>
<feature type="binding site" description="in other chain" evidence="2">
    <location>
        <position position="109"/>
    </location>
    <ligand>
        <name>carbamoyl phosphate</name>
        <dbReference type="ChEBI" id="CHEBI:58228"/>
        <note>ligand shared between two neighboring subunits</note>
    </ligand>
</feature>
<dbReference type="GO" id="GO:0004585">
    <property type="term" value="F:ornithine carbamoyltransferase activity"/>
    <property type="evidence" value="ECO:0007669"/>
    <property type="project" value="InterPro"/>
</dbReference>
<evidence type="ECO:0000256" key="1">
    <source>
        <dbReference type="ARBA" id="ARBA00022679"/>
    </source>
</evidence>
<keyword evidence="2" id="KW-0028">Amino-acid biosynthesis</keyword>
<sequence>MNYISIQNIDSLEKWVKQALKIKQKPLKNKKLGKNKTLGMLFFNSSLRTRLSTQKAALNLGMNVMVMNFTSEGWTLEFEDGAVMNSGASEHIKEAAEVVSQYCDIIAIRAFAGLIDKEKDNAETVLMGFLKHATVPIVNMESATGHPLQAFADAITMTEHKTKHRPKVVLTWAPHPKALPQAVANSFVQMMQLQDADFVITHPEGYELNPEITKDSRIEYDQDKAFKNADFIYAKNWSNYKEYGQITNTDPTWTVTADKMKLTNNAKFMHCLPVRRNVIVTDEVIDSENSIVIEQANNRTYAVQLVLHKILKSSPTPPKEVLFKSKSAK</sequence>
<keyword evidence="1 2" id="KW-0808">Transferase</keyword>
<dbReference type="Proteomes" id="UP000184020">
    <property type="component" value="Unassembled WGS sequence"/>
</dbReference>
<dbReference type="RefSeq" id="WP_073017684.1">
    <property type="nucleotide sequence ID" value="NZ_FQWF01000003.1"/>
</dbReference>
<dbReference type="PANTHER" id="PTHR45753">
    <property type="entry name" value="ORNITHINE CARBAMOYLTRANSFERASE, MITOCHONDRIAL"/>
    <property type="match status" value="1"/>
</dbReference>
<dbReference type="GO" id="GO:0016597">
    <property type="term" value="F:amino acid binding"/>
    <property type="evidence" value="ECO:0007669"/>
    <property type="project" value="InterPro"/>
</dbReference>
<evidence type="ECO:0000259" key="4">
    <source>
        <dbReference type="Pfam" id="PF02729"/>
    </source>
</evidence>
<comment type="subunit">
    <text evidence="2">Homotrimer.</text>
</comment>
<reference evidence="6" key="1">
    <citation type="submission" date="2016-11" db="EMBL/GenBank/DDBJ databases">
        <authorList>
            <person name="Varghese N."/>
            <person name="Submissions S."/>
        </authorList>
    </citation>
    <scope>NUCLEOTIDE SEQUENCE [LARGE SCALE GENOMIC DNA]</scope>
    <source>
        <strain evidence="6">DSM 17659</strain>
    </source>
</reference>
<keyword evidence="2" id="KW-0055">Arginine biosynthesis</keyword>
<dbReference type="GO" id="GO:0019240">
    <property type="term" value="P:citrulline biosynthetic process"/>
    <property type="evidence" value="ECO:0007669"/>
    <property type="project" value="TreeGrafter"/>
</dbReference>
<dbReference type="STRING" id="229205.SAMN05444372_103163"/>
<organism evidence="5 6">
    <name type="scientific">Flavobacterium micromati</name>
    <dbReference type="NCBI Taxonomy" id="229205"/>
    <lineage>
        <taxon>Bacteria</taxon>
        <taxon>Pseudomonadati</taxon>
        <taxon>Bacteroidota</taxon>
        <taxon>Flavobacteriia</taxon>
        <taxon>Flavobacteriales</taxon>
        <taxon>Flavobacteriaceae</taxon>
        <taxon>Flavobacterium</taxon>
    </lineage>
</organism>
<accession>A0A1M5HWS9</accession>
<dbReference type="Gene3D" id="3.40.50.1370">
    <property type="entry name" value="Aspartate/ornithine carbamoyltransferase"/>
    <property type="match status" value="2"/>
</dbReference>
<dbReference type="PANTHER" id="PTHR45753:SF3">
    <property type="entry name" value="ORNITHINE TRANSCARBAMYLASE, MITOCHONDRIAL"/>
    <property type="match status" value="1"/>
</dbReference>
<dbReference type="EC" id="2.1.3.11" evidence="2"/>
<dbReference type="Pfam" id="PF02729">
    <property type="entry name" value="OTCace_N"/>
    <property type="match status" value="1"/>
</dbReference>
<dbReference type="NCBIfam" id="NF003384">
    <property type="entry name" value="PRK04523.1"/>
    <property type="match status" value="1"/>
</dbReference>
<evidence type="ECO:0000313" key="5">
    <source>
        <dbReference type="EMBL" id="SHG20363.1"/>
    </source>
</evidence>
<feature type="domain" description="Aspartate/ornithine carbamoyltransferase Asp/Orn-binding" evidence="3">
    <location>
        <begin position="183"/>
        <end position="305"/>
    </location>
</feature>
<evidence type="ECO:0000256" key="2">
    <source>
        <dbReference type="HAMAP-Rule" id="MF_02235"/>
    </source>
</evidence>
<name>A0A1M5HWS9_9FLAO</name>
<dbReference type="EMBL" id="FQWF01000003">
    <property type="protein sequence ID" value="SHG20363.1"/>
    <property type="molecule type" value="Genomic_DNA"/>
</dbReference>
<feature type="domain" description="Aspartate/ornithine carbamoyltransferase carbamoyl-P binding" evidence="4">
    <location>
        <begin position="10"/>
        <end position="159"/>
    </location>
</feature>
<comment type="pathway">
    <text evidence="2">Amino-acid biosynthesis; L-arginine biosynthesis.</text>
</comment>
<evidence type="ECO:0000259" key="3">
    <source>
        <dbReference type="Pfam" id="PF00185"/>
    </source>
</evidence>
<dbReference type="InterPro" id="IPR006131">
    <property type="entry name" value="Asp_carbamoyltransf_Asp/Orn-bd"/>
</dbReference>
<dbReference type="PRINTS" id="PR00101">
    <property type="entry name" value="ATCASE"/>
</dbReference>
<comment type="similarity">
    <text evidence="2">Belongs to the aspartate/ornithine carbamoyltransferase superfamily. SOTCase family.</text>
</comment>
<proteinExistence type="inferred from homology"/>
<feature type="binding site" evidence="2">
    <location>
        <position position="74"/>
    </location>
    <ligand>
        <name>carbamoyl phosphate</name>
        <dbReference type="ChEBI" id="CHEBI:58228"/>
        <note>ligand shared between two neighboring subunits</note>
    </ligand>
</feature>
<feature type="binding site" evidence="2">
    <location>
        <position position="141"/>
    </location>
    <ligand>
        <name>N(2)-succinyl-L-ornithine</name>
        <dbReference type="ChEBI" id="CHEBI:58514"/>
    </ligand>
</feature>
<protein>
    <recommendedName>
        <fullName evidence="2">N-succinylornithine carbamoyltransferase</fullName>
        <ecNumber evidence="2">2.1.3.11</ecNumber>
    </recommendedName>
    <alternativeName>
        <fullName evidence="2">N-succinyl-L-ornithine transcarbamylase</fullName>
        <shortName evidence="2">SOTCase</shortName>
    </alternativeName>
</protein>
<feature type="binding site" evidence="2">
    <location>
        <position position="275"/>
    </location>
    <ligand>
        <name>N(2)-succinyl-L-ornithine</name>
        <dbReference type="ChEBI" id="CHEBI:58514"/>
    </ligand>
</feature>
<dbReference type="PRINTS" id="PR00100">
    <property type="entry name" value="AOTCASE"/>
</dbReference>
<keyword evidence="6" id="KW-1185">Reference proteome</keyword>
<gene>
    <name evidence="2" type="primary">argF'</name>
    <name evidence="5" type="ORF">SAMN05444372_103163</name>
</gene>
<comment type="catalytic activity">
    <reaction evidence="2">
        <text>N(2)-succinyl-L-ornithine + carbamoyl phosphate = N(2)-succinyl-L-citrulline + phosphate + H(+)</text>
        <dbReference type="Rhea" id="RHEA:25884"/>
        <dbReference type="ChEBI" id="CHEBI:15378"/>
        <dbReference type="ChEBI" id="CHEBI:43474"/>
        <dbReference type="ChEBI" id="CHEBI:58228"/>
        <dbReference type="ChEBI" id="CHEBI:58514"/>
        <dbReference type="ChEBI" id="CHEBI:58862"/>
        <dbReference type="EC" id="2.1.3.11"/>
    </reaction>
</comment>
<dbReference type="AlphaFoldDB" id="A0A1M5HWS9"/>
<dbReference type="Pfam" id="PF00185">
    <property type="entry name" value="OTCace"/>
    <property type="match status" value="1"/>
</dbReference>
<dbReference type="GO" id="GO:0042450">
    <property type="term" value="P:L-arginine biosynthetic process via ornithine"/>
    <property type="evidence" value="ECO:0007669"/>
    <property type="project" value="TreeGrafter"/>
</dbReference>
<feature type="binding site" description="in other chain" evidence="2">
    <location>
        <begin position="46"/>
        <end position="49"/>
    </location>
    <ligand>
        <name>carbamoyl phosphate</name>
        <dbReference type="ChEBI" id="CHEBI:58228"/>
        <note>ligand shared between two neighboring subunits</note>
    </ligand>
</feature>
<dbReference type="UniPathway" id="UPA00068"/>
<comment type="function">
    <text evidence="2">Catalyzes the transfer of the carbamoyl group from carbamoyl phosphate to the delta-amino group of N(2)-succinyl-L-ornithine to produce N(2)-succinyl-L-citrulline. Is essential for arginine biosynthesis.</text>
</comment>
<dbReference type="SUPFAM" id="SSF53671">
    <property type="entry name" value="Aspartate/ornithine carbamoyltransferase"/>
    <property type="match status" value="1"/>
</dbReference>
<dbReference type="InterPro" id="IPR043696">
    <property type="entry name" value="ArgF'-like"/>
</dbReference>